<gene>
    <name evidence="9" type="ORF">ASU31_17090</name>
</gene>
<evidence type="ECO:0000313" key="10">
    <source>
        <dbReference type="Proteomes" id="UP000051950"/>
    </source>
</evidence>
<sequence length="402" mass="43485">MGYLKIFNGNIITPQGLIKDGTVVIRDGIIVEVGNGNPDISGAEAIDASGKYISPGFIDMHVHGGGGFDFMDNTIEAFLGVAQTHAAYGTTALMPTTLSCEKQDLLNTLSIYEIANSKNTMGASFVGLHIEGPYFNVKQKGAQDERYIRNPDPAEYKELVESAVFIKRWSAAPELKGALAFGSYLRSKNILPAIAHTDAIYEEVVQAYENGFTHATHFYSCMSGVSRRNAYRYAGVVESAYLIDEMTVEIIADGSHLPAPLLKLVYKIKGPGHTALITDAMRGASMPDGESILGSMHDGMKVVIEDGVAKLPDRSSFAGSVATADQLVRNMINLAQIPLMDAVRMATRTPAEILGIGKQKGSIQLGADADIVIFDHQINVEKTIIRGNLVYGKKRSHLLTHH</sequence>
<dbReference type="GO" id="GO:0046872">
    <property type="term" value="F:metal ion binding"/>
    <property type="evidence" value="ECO:0007669"/>
    <property type="project" value="UniProtKB-KW"/>
</dbReference>
<dbReference type="OrthoDB" id="9776488at2"/>
<protein>
    <submittedName>
        <fullName evidence="9">N-acetylglucosamine-6-phosphate deacetylase</fullName>
    </submittedName>
</protein>
<feature type="binding site" evidence="7">
    <location>
        <position position="131"/>
    </location>
    <ligand>
        <name>Zn(2+)</name>
        <dbReference type="ChEBI" id="CHEBI:29105"/>
    </ligand>
</feature>
<evidence type="ECO:0000313" key="9">
    <source>
        <dbReference type="EMBL" id="KRT15028.1"/>
    </source>
</evidence>
<dbReference type="AlphaFoldDB" id="A0A0T5VN92"/>
<dbReference type="Gene3D" id="2.30.40.10">
    <property type="entry name" value="Urease, subunit C, domain 1"/>
    <property type="match status" value="1"/>
</dbReference>
<keyword evidence="3 5" id="KW-0378">Hydrolase</keyword>
<feature type="binding site" evidence="7">
    <location>
        <position position="217"/>
    </location>
    <ligand>
        <name>Zn(2+)</name>
        <dbReference type="ChEBI" id="CHEBI:29105"/>
    </ligand>
</feature>
<reference evidence="9 10" key="1">
    <citation type="submission" date="2015-11" db="EMBL/GenBank/DDBJ databases">
        <title>Sequence of Pedobacter ginsenosidimutans.</title>
        <authorList>
            <person name="Carson E."/>
            <person name="Keyser V."/>
            <person name="Newman J."/>
            <person name="Miller J."/>
        </authorList>
    </citation>
    <scope>NUCLEOTIDE SEQUENCE [LARGE SCALE GENOMIC DNA]</scope>
    <source>
        <strain evidence="9 10">KACC 14530</strain>
    </source>
</reference>
<feature type="binding site" evidence="7">
    <location>
        <position position="196"/>
    </location>
    <ligand>
        <name>Zn(2+)</name>
        <dbReference type="ChEBI" id="CHEBI:29105"/>
    </ligand>
</feature>
<dbReference type="CDD" id="cd00854">
    <property type="entry name" value="NagA"/>
    <property type="match status" value="1"/>
</dbReference>
<dbReference type="InterPro" id="IPR011059">
    <property type="entry name" value="Metal-dep_hydrolase_composite"/>
</dbReference>
<comment type="similarity">
    <text evidence="1 5">Belongs to the metallo-dependent hydrolases superfamily. NagA family.</text>
</comment>
<dbReference type="FunFam" id="3.20.20.140:FF:000004">
    <property type="entry name" value="N-acetylglucosamine-6-phosphate deacetylase"/>
    <property type="match status" value="1"/>
</dbReference>
<dbReference type="PANTHER" id="PTHR11113">
    <property type="entry name" value="N-ACETYLGLUCOSAMINE-6-PHOSPHATE DEACETYLASE"/>
    <property type="match status" value="1"/>
</dbReference>
<keyword evidence="10" id="KW-1185">Reference proteome</keyword>
<dbReference type="STRING" id="687842.ASU31_17090"/>
<accession>A0A0T5VN92</accession>
<comment type="cofactor">
    <cofactor evidence="7">
        <name>a divalent metal cation</name>
        <dbReference type="ChEBI" id="CHEBI:60240"/>
    </cofactor>
    <text evidence="7">Binds 1 divalent metal cation per subunit.</text>
</comment>
<evidence type="ECO:0000256" key="1">
    <source>
        <dbReference type="ARBA" id="ARBA00010716"/>
    </source>
</evidence>
<evidence type="ECO:0000256" key="6">
    <source>
        <dbReference type="PIRSR" id="PIRSR038994-1"/>
    </source>
</evidence>
<evidence type="ECO:0000259" key="8">
    <source>
        <dbReference type="Pfam" id="PF01979"/>
    </source>
</evidence>
<dbReference type="PANTHER" id="PTHR11113:SF14">
    <property type="entry name" value="N-ACETYLGLUCOSAMINE-6-PHOSPHATE DEACETYLASE"/>
    <property type="match status" value="1"/>
</dbReference>
<evidence type="ECO:0000256" key="3">
    <source>
        <dbReference type="ARBA" id="ARBA00022801"/>
    </source>
</evidence>
<dbReference type="PIRSF" id="PIRSF038994">
    <property type="entry name" value="NagA"/>
    <property type="match status" value="1"/>
</dbReference>
<evidence type="ECO:0000256" key="7">
    <source>
        <dbReference type="PIRSR" id="PIRSR038994-3"/>
    </source>
</evidence>
<organism evidence="9 10">
    <name type="scientific">Pedobacter ginsenosidimutans</name>
    <dbReference type="NCBI Taxonomy" id="687842"/>
    <lineage>
        <taxon>Bacteria</taxon>
        <taxon>Pseudomonadati</taxon>
        <taxon>Bacteroidota</taxon>
        <taxon>Sphingobacteriia</taxon>
        <taxon>Sphingobacteriales</taxon>
        <taxon>Sphingobacteriaceae</taxon>
        <taxon>Pedobacter</taxon>
    </lineage>
</organism>
<feature type="active site" description="Proton donor/acceptor" evidence="6">
    <location>
        <position position="279"/>
    </location>
</feature>
<dbReference type="SUPFAM" id="SSF51556">
    <property type="entry name" value="Metallo-dependent hydrolases"/>
    <property type="match status" value="1"/>
</dbReference>
<dbReference type="InterPro" id="IPR003764">
    <property type="entry name" value="GlcNAc_6-P_deAcase"/>
</dbReference>
<dbReference type="GO" id="GO:0006046">
    <property type="term" value="P:N-acetylglucosamine catabolic process"/>
    <property type="evidence" value="ECO:0007669"/>
    <property type="project" value="TreeGrafter"/>
</dbReference>
<proteinExistence type="inferred from homology"/>
<name>A0A0T5VN92_9SPHI</name>
<dbReference type="Gene3D" id="3.20.20.140">
    <property type="entry name" value="Metal-dependent hydrolases"/>
    <property type="match status" value="1"/>
</dbReference>
<dbReference type="Pfam" id="PF01979">
    <property type="entry name" value="Amidohydro_1"/>
    <property type="match status" value="1"/>
</dbReference>
<evidence type="ECO:0000256" key="4">
    <source>
        <dbReference type="ARBA" id="ARBA00023277"/>
    </source>
</evidence>
<keyword evidence="2 7" id="KW-0479">Metal-binding</keyword>
<dbReference type="Proteomes" id="UP000051950">
    <property type="component" value="Unassembled WGS sequence"/>
</dbReference>
<dbReference type="SUPFAM" id="SSF51338">
    <property type="entry name" value="Composite domain of metallo-dependent hydrolases"/>
    <property type="match status" value="1"/>
</dbReference>
<comment type="caution">
    <text evidence="9">The sequence shown here is derived from an EMBL/GenBank/DDBJ whole genome shotgun (WGS) entry which is preliminary data.</text>
</comment>
<dbReference type="RefSeq" id="WP_057933481.1">
    <property type="nucleotide sequence ID" value="NZ_LMZQ01000013.1"/>
</dbReference>
<dbReference type="NCBIfam" id="TIGR00221">
    <property type="entry name" value="nagA"/>
    <property type="match status" value="1"/>
</dbReference>
<dbReference type="InterPro" id="IPR032466">
    <property type="entry name" value="Metal_Hydrolase"/>
</dbReference>
<dbReference type="EMBL" id="LMZQ01000013">
    <property type="protein sequence ID" value="KRT15028.1"/>
    <property type="molecule type" value="Genomic_DNA"/>
</dbReference>
<evidence type="ECO:0000256" key="2">
    <source>
        <dbReference type="ARBA" id="ARBA00022723"/>
    </source>
</evidence>
<keyword evidence="4 5" id="KW-0119">Carbohydrate metabolism</keyword>
<feature type="domain" description="Amidohydrolase-related" evidence="8">
    <location>
        <begin position="52"/>
        <end position="390"/>
    </location>
</feature>
<evidence type="ECO:0000256" key="5">
    <source>
        <dbReference type="PIRNR" id="PIRNR038994"/>
    </source>
</evidence>
<dbReference type="GO" id="GO:0008448">
    <property type="term" value="F:N-acetylglucosamine-6-phosphate deacetylase activity"/>
    <property type="evidence" value="ECO:0007669"/>
    <property type="project" value="InterPro"/>
</dbReference>
<dbReference type="InterPro" id="IPR006680">
    <property type="entry name" value="Amidohydro-rel"/>
</dbReference>